<organism evidence="3">
    <name type="scientific">Chromera velia CCMP2878</name>
    <dbReference type="NCBI Taxonomy" id="1169474"/>
    <lineage>
        <taxon>Eukaryota</taxon>
        <taxon>Sar</taxon>
        <taxon>Alveolata</taxon>
        <taxon>Colpodellida</taxon>
        <taxon>Chromeraceae</taxon>
        <taxon>Chromera</taxon>
    </lineage>
</organism>
<protein>
    <submittedName>
        <fullName evidence="3">Uncharacterized protein</fullName>
    </submittedName>
</protein>
<sequence length="529" mass="58124">MGLSLQNVLSYAVNKKIRLYSWQLALIYWVVCLLGVSYVVVTVLLYHSYARFETVSGTFNPWIAQIQNVKGGQMSYCPTGSLTASLPESYDFYPLDNPKVGSGGFLYLDLKCKTDATLGEQVTVMGNEIQFTTLRQEILQGSPCVEPTQMDPTDLSTIRTSYADRRLDDGTTKCVTNYFMPGPENFLIYLIHSASVPFETDSNKLTGVPCTLHTANRDKTFEKGEVITLTVNELFEIAGEGEQALDAMNPQVVLCDIDVRLQQGVWGFMGSETEYDRATGRDKTVLTSGVRVRFVSSGTLGVFDASLFLQQLLNGWVGGLVLLLSAGVVVEALGKYIFKNFTELTEQKGPCDGDDTGRQLAMRSVSRVGANSRRVADVEKEKLQKRGNTKGEEGLSDKKRESPSNANRGDEAERGREMEKQEKGYGASMVEAEANHFQMSPFSPQENREEVLEAPEARTGGDKCSSMPPAVFEEGEENLGSDDMVSDLSLGMLPGVSVLPSVASKNKSRGRALRREREAGWGSRESLGV</sequence>
<accession>A0A0G4GB94</accession>
<name>A0A0G4GB94_9ALVE</name>
<feature type="region of interest" description="Disordered" evidence="1">
    <location>
        <begin position="503"/>
        <end position="529"/>
    </location>
</feature>
<feature type="transmembrane region" description="Helical" evidence="2">
    <location>
        <begin position="315"/>
        <end position="338"/>
    </location>
</feature>
<reference evidence="3" key="1">
    <citation type="submission" date="2014-11" db="EMBL/GenBank/DDBJ databases">
        <authorList>
            <person name="Otto D Thomas"/>
            <person name="Naeem Raeece"/>
        </authorList>
    </citation>
    <scope>NUCLEOTIDE SEQUENCE</scope>
</reference>
<feature type="compositionally biased region" description="Basic and acidic residues" evidence="1">
    <location>
        <begin position="374"/>
        <end position="423"/>
    </location>
</feature>
<feature type="transmembrane region" description="Helical" evidence="2">
    <location>
        <begin position="20"/>
        <end position="46"/>
    </location>
</feature>
<evidence type="ECO:0000256" key="1">
    <source>
        <dbReference type="SAM" id="MobiDB-lite"/>
    </source>
</evidence>
<feature type="region of interest" description="Disordered" evidence="1">
    <location>
        <begin position="438"/>
        <end position="474"/>
    </location>
</feature>
<dbReference type="EMBL" id="CDMZ01001058">
    <property type="protein sequence ID" value="CEM26419.1"/>
    <property type="molecule type" value="Genomic_DNA"/>
</dbReference>
<proteinExistence type="predicted"/>
<keyword evidence="2" id="KW-1133">Transmembrane helix</keyword>
<feature type="region of interest" description="Disordered" evidence="1">
    <location>
        <begin position="364"/>
        <end position="425"/>
    </location>
</feature>
<evidence type="ECO:0000256" key="2">
    <source>
        <dbReference type="SAM" id="Phobius"/>
    </source>
</evidence>
<feature type="compositionally biased region" description="Basic and acidic residues" evidence="1">
    <location>
        <begin position="446"/>
        <end position="461"/>
    </location>
</feature>
<dbReference type="PhylomeDB" id="A0A0G4GB94"/>
<evidence type="ECO:0000313" key="3">
    <source>
        <dbReference type="EMBL" id="CEM26419.1"/>
    </source>
</evidence>
<keyword evidence="2" id="KW-0472">Membrane</keyword>
<keyword evidence="2" id="KW-0812">Transmembrane</keyword>
<dbReference type="AlphaFoldDB" id="A0A0G4GB94"/>
<dbReference type="VEuPathDB" id="CryptoDB:Cvel_21138"/>
<gene>
    <name evidence="3" type="ORF">Cvel_21138</name>
</gene>